<dbReference type="InterPro" id="IPR016024">
    <property type="entry name" value="ARM-type_fold"/>
</dbReference>
<dbReference type="PaxDb" id="35128-Thaps261293"/>
<evidence type="ECO:0000256" key="2">
    <source>
        <dbReference type="ARBA" id="ARBA00022448"/>
    </source>
</evidence>
<accession>B8BTW7</accession>
<dbReference type="SUPFAM" id="SSF48371">
    <property type="entry name" value="ARM repeat"/>
    <property type="match status" value="1"/>
</dbReference>
<dbReference type="KEGG" id="tps:THAPSDRAFT_261293"/>
<dbReference type="GeneID" id="7446488"/>
<feature type="non-terminal residue" evidence="6">
    <location>
        <position position="686"/>
    </location>
</feature>
<keyword evidence="4" id="KW-0677">Repeat</keyword>
<dbReference type="RefSeq" id="XP_002287729.1">
    <property type="nucleotide sequence ID" value="XM_002287693.1"/>
</dbReference>
<evidence type="ECO:0000256" key="1">
    <source>
        <dbReference type="ARBA" id="ARBA00004496"/>
    </source>
</evidence>
<keyword evidence="7" id="KW-1185">Reference proteome</keyword>
<dbReference type="GO" id="GO:0005737">
    <property type="term" value="C:cytoplasm"/>
    <property type="evidence" value="ECO:0007669"/>
    <property type="project" value="UniProtKB-SubCell"/>
</dbReference>
<keyword evidence="2" id="KW-0813">Transport</keyword>
<dbReference type="InParanoid" id="B8BTW7"/>
<evidence type="ECO:0000313" key="7">
    <source>
        <dbReference type="Proteomes" id="UP000001449"/>
    </source>
</evidence>
<gene>
    <name evidence="6" type="ORF">THAPSDRAFT_261293</name>
</gene>
<reference evidence="6 7" key="1">
    <citation type="journal article" date="2004" name="Science">
        <title>The genome of the diatom Thalassiosira pseudonana: ecology, evolution, and metabolism.</title>
        <authorList>
            <person name="Armbrust E.V."/>
            <person name="Berges J.A."/>
            <person name="Bowler C."/>
            <person name="Green B.R."/>
            <person name="Martinez D."/>
            <person name="Putnam N.H."/>
            <person name="Zhou S."/>
            <person name="Allen A.E."/>
            <person name="Apt K.E."/>
            <person name="Bechner M."/>
            <person name="Brzezinski M.A."/>
            <person name="Chaal B.K."/>
            <person name="Chiovitti A."/>
            <person name="Davis A.K."/>
            <person name="Demarest M.S."/>
            <person name="Detter J.C."/>
            <person name="Glavina T."/>
            <person name="Goodstein D."/>
            <person name="Hadi M.Z."/>
            <person name="Hellsten U."/>
            <person name="Hildebrand M."/>
            <person name="Jenkins B.D."/>
            <person name="Jurka J."/>
            <person name="Kapitonov V.V."/>
            <person name="Kroger N."/>
            <person name="Lau W.W."/>
            <person name="Lane T.W."/>
            <person name="Larimer F.W."/>
            <person name="Lippmeier J.C."/>
            <person name="Lucas S."/>
            <person name="Medina M."/>
            <person name="Montsant A."/>
            <person name="Obornik M."/>
            <person name="Parker M.S."/>
            <person name="Palenik B."/>
            <person name="Pazour G.J."/>
            <person name="Richardson P.M."/>
            <person name="Rynearson T.A."/>
            <person name="Saito M.A."/>
            <person name="Schwartz D.C."/>
            <person name="Thamatrakoln K."/>
            <person name="Valentin K."/>
            <person name="Vardi A."/>
            <person name="Wilkerson F.P."/>
            <person name="Rokhsar D.S."/>
        </authorList>
    </citation>
    <scope>NUCLEOTIDE SEQUENCE [LARGE SCALE GENOMIC DNA]</scope>
    <source>
        <strain evidence="6 7">CCMP1335</strain>
    </source>
</reference>
<dbReference type="STRING" id="35128.B8BTW7"/>
<dbReference type="AlphaFoldDB" id="B8BTW7"/>
<dbReference type="InterPro" id="IPR011989">
    <property type="entry name" value="ARM-like"/>
</dbReference>
<name>B8BTW7_THAPS</name>
<evidence type="ECO:0000256" key="4">
    <source>
        <dbReference type="ARBA" id="ARBA00022737"/>
    </source>
</evidence>
<dbReference type="EMBL" id="CM000639">
    <property type="protein sequence ID" value="EED95172.1"/>
    <property type="molecule type" value="Genomic_DNA"/>
</dbReference>
<feature type="non-terminal residue" evidence="6">
    <location>
        <position position="1"/>
    </location>
</feature>
<dbReference type="PANTHER" id="PTHR10527">
    <property type="entry name" value="IMPORTIN BETA"/>
    <property type="match status" value="1"/>
</dbReference>
<dbReference type="eggNOG" id="KOG2171">
    <property type="taxonomic scope" value="Eukaryota"/>
</dbReference>
<evidence type="ECO:0000313" key="6">
    <source>
        <dbReference type="EMBL" id="EED95172.1"/>
    </source>
</evidence>
<reference evidence="6 7" key="2">
    <citation type="journal article" date="2008" name="Nature">
        <title>The Phaeodactylum genome reveals the evolutionary history of diatom genomes.</title>
        <authorList>
            <person name="Bowler C."/>
            <person name="Allen A.E."/>
            <person name="Badger J.H."/>
            <person name="Grimwood J."/>
            <person name="Jabbari K."/>
            <person name="Kuo A."/>
            <person name="Maheswari U."/>
            <person name="Martens C."/>
            <person name="Maumus F."/>
            <person name="Otillar R.P."/>
            <person name="Rayko E."/>
            <person name="Salamov A."/>
            <person name="Vandepoele K."/>
            <person name="Beszteri B."/>
            <person name="Gruber A."/>
            <person name="Heijde M."/>
            <person name="Katinka M."/>
            <person name="Mock T."/>
            <person name="Valentin K."/>
            <person name="Verret F."/>
            <person name="Berges J.A."/>
            <person name="Brownlee C."/>
            <person name="Cadoret J.P."/>
            <person name="Chiovitti A."/>
            <person name="Choi C.J."/>
            <person name="Coesel S."/>
            <person name="De Martino A."/>
            <person name="Detter J.C."/>
            <person name="Durkin C."/>
            <person name="Falciatore A."/>
            <person name="Fournet J."/>
            <person name="Haruta M."/>
            <person name="Huysman M.J."/>
            <person name="Jenkins B.D."/>
            <person name="Jiroutova K."/>
            <person name="Jorgensen R.E."/>
            <person name="Joubert Y."/>
            <person name="Kaplan A."/>
            <person name="Kroger N."/>
            <person name="Kroth P.G."/>
            <person name="La Roche J."/>
            <person name="Lindquist E."/>
            <person name="Lommer M."/>
            <person name="Martin-Jezequel V."/>
            <person name="Lopez P.J."/>
            <person name="Lucas S."/>
            <person name="Mangogna M."/>
            <person name="McGinnis K."/>
            <person name="Medlin L.K."/>
            <person name="Montsant A."/>
            <person name="Oudot-Le Secq M.P."/>
            <person name="Napoli C."/>
            <person name="Obornik M."/>
            <person name="Parker M.S."/>
            <person name="Petit J.L."/>
            <person name="Porcel B.M."/>
            <person name="Poulsen N."/>
            <person name="Robison M."/>
            <person name="Rychlewski L."/>
            <person name="Rynearson T.A."/>
            <person name="Schmutz J."/>
            <person name="Shapiro H."/>
            <person name="Siaut M."/>
            <person name="Stanley M."/>
            <person name="Sussman M.R."/>
            <person name="Taylor A.R."/>
            <person name="Vardi A."/>
            <person name="von Dassow P."/>
            <person name="Vyverman W."/>
            <person name="Willis A."/>
            <person name="Wyrwicz L.S."/>
            <person name="Rokhsar D.S."/>
            <person name="Weissenbach J."/>
            <person name="Armbrust E.V."/>
            <person name="Green B.R."/>
            <person name="Van de Peer Y."/>
            <person name="Grigoriev I.V."/>
        </authorList>
    </citation>
    <scope>NUCLEOTIDE SEQUENCE [LARGE SCALE GENOMIC DNA]</scope>
    <source>
        <strain evidence="6 7">CCMP1335</strain>
    </source>
</reference>
<organism evidence="6 7">
    <name type="scientific">Thalassiosira pseudonana</name>
    <name type="common">Marine diatom</name>
    <name type="synonym">Cyclotella nana</name>
    <dbReference type="NCBI Taxonomy" id="35128"/>
    <lineage>
        <taxon>Eukaryota</taxon>
        <taxon>Sar</taxon>
        <taxon>Stramenopiles</taxon>
        <taxon>Ochrophyta</taxon>
        <taxon>Bacillariophyta</taxon>
        <taxon>Coscinodiscophyceae</taxon>
        <taxon>Thalassiosirophycidae</taxon>
        <taxon>Thalassiosirales</taxon>
        <taxon>Thalassiosiraceae</taxon>
        <taxon>Thalassiosira</taxon>
    </lineage>
</organism>
<dbReference type="Gene3D" id="1.25.10.10">
    <property type="entry name" value="Leucine-rich Repeat Variant"/>
    <property type="match status" value="1"/>
</dbReference>
<comment type="subcellular location">
    <subcellularLocation>
        <location evidence="1">Cytoplasm</location>
    </subcellularLocation>
</comment>
<keyword evidence="3" id="KW-0963">Cytoplasm</keyword>
<evidence type="ECO:0000256" key="5">
    <source>
        <dbReference type="ARBA" id="ARBA00022927"/>
    </source>
</evidence>
<dbReference type="GO" id="GO:0006606">
    <property type="term" value="P:protein import into nucleus"/>
    <property type="evidence" value="ECO:0007669"/>
    <property type="project" value="InterPro"/>
</dbReference>
<dbReference type="FunCoup" id="B8BTW7">
    <property type="interactions" value="460"/>
</dbReference>
<evidence type="ECO:0000256" key="3">
    <source>
        <dbReference type="ARBA" id="ARBA00022490"/>
    </source>
</evidence>
<dbReference type="HOGENOM" id="CLU_402069_0_0_1"/>
<sequence length="686" mass="73278">PVYLKSNDQFSSQTVVHQSQLLTSIGIDEDEESWANEPALIYDSKSSWESDQTAIYAESLFESFVENLGGASTLPAAFQLVEILLATPSWQNQRAVLSMLERGLAAAPLTFVPHVPATVETAIRLVQSSSPRVQYQAVQLIGSLCCANSVEADKKYGDKILESVSHLIKSSCTKVASNACLTIVSYCRGGNGSENCMIPIEKHLIVPFVSSLLEDLRAGPLSLDVYPPASISEGSLTVLIRAIGVVACLADASGEDFMPYYGVMRGLIAVQANVRNSYEVTMLRGSAIEAATIVGQAVSENVQVYVQDASEVMNIATTLLNAGNSDIIPMDQLLAACARIAAVMGVHYLPFLPAVLPHILKRATEKLDISVTDDDGTGQQCSADDDEGYTITIPGMGAKRVKINTTQLEDKSLAARALYEHARALGKEFGSQNIEACVAAFLPLVNCEYSGDVRSTASQCLSQLFKSSCLAASDGGASNADKALCQKLFPVLAKTLTKQLSNENDEDEIENRDAIADALSEVFYDAFSHETASGDRVAGVTAGDSREIVGDVISMIKACLSRRAILLEVKSDVVDEDEIARCEEKAQAEAELLTHLVDSIGYQLKSLGEGFGSIFADFVAGTFSDIITSGNRDVRAKVAAVCLFDDCIEYCGSKAAAHYAPTLLKGIVDGLDSIDEDLQSASAYGV</sequence>
<proteinExistence type="predicted"/>
<protein>
    <submittedName>
        <fullName evidence="6">Importin beta-3 subunit, ran-binding protein 5</fullName>
    </submittedName>
</protein>
<keyword evidence="5" id="KW-0653">Protein transport</keyword>
<dbReference type="InterPro" id="IPR040122">
    <property type="entry name" value="Importin_beta"/>
</dbReference>
<dbReference type="Proteomes" id="UP000001449">
    <property type="component" value="Chromosome 2"/>
</dbReference>